<evidence type="ECO:0000313" key="1">
    <source>
        <dbReference type="EMBL" id="WOO41367.1"/>
    </source>
</evidence>
<evidence type="ECO:0008006" key="3">
    <source>
        <dbReference type="Google" id="ProtNLM"/>
    </source>
</evidence>
<accession>A0AAQ3L9W7</accession>
<evidence type="ECO:0000313" key="2">
    <source>
        <dbReference type="Proteomes" id="UP001304300"/>
    </source>
</evidence>
<dbReference type="SUPFAM" id="SSF111126">
    <property type="entry name" value="Ligand-binding domain in the NO signalling and Golgi transport"/>
    <property type="match status" value="1"/>
</dbReference>
<keyword evidence="2" id="KW-1185">Reference proteome</keyword>
<proteinExistence type="predicted"/>
<gene>
    <name evidence="1" type="ORF">RZN69_22335</name>
</gene>
<reference evidence="1 2" key="1">
    <citation type="submission" date="2023-10" db="EMBL/GenBank/DDBJ databases">
        <title>Rubellicoccus peritrichatus gen. nov., sp. nov., isolated from an algae of coral reef tank.</title>
        <authorList>
            <person name="Luo J."/>
        </authorList>
    </citation>
    <scope>NUCLEOTIDE SEQUENCE [LARGE SCALE GENOMIC DNA]</scope>
    <source>
        <strain evidence="1 2">CR14</strain>
    </source>
</reference>
<organism evidence="1 2">
    <name type="scientific">Rubellicoccus peritrichatus</name>
    <dbReference type="NCBI Taxonomy" id="3080537"/>
    <lineage>
        <taxon>Bacteria</taxon>
        <taxon>Pseudomonadati</taxon>
        <taxon>Verrucomicrobiota</taxon>
        <taxon>Opitutia</taxon>
        <taxon>Puniceicoccales</taxon>
        <taxon>Cerasicoccaceae</taxon>
        <taxon>Rubellicoccus</taxon>
    </lineage>
</organism>
<dbReference type="Gene3D" id="3.30.1380.20">
    <property type="entry name" value="Trafficking protein particle complex subunit 3"/>
    <property type="match status" value="1"/>
</dbReference>
<dbReference type="Proteomes" id="UP001304300">
    <property type="component" value="Chromosome"/>
</dbReference>
<name>A0AAQ3L9W7_9BACT</name>
<sequence length="222" mass="24517">MTTAINPGVNGVYESLGLESFFDESGFSIDLVAGTVANPAQNRVIYLSEDIMRGIYEALLDETGPAWKTILFNCGRIWGERLCGRIDREMNDLCQNKMETLPLTAFLRFIENYFAAHGWGKMEIDISLTEDYGIVRIVMRNSFFAQLLSDVDDYVDPIVAGTLASLFSYISGHELGCLEIASPNKGAENTEFVISSNSRLEAVEEDLEGGASADEIVEKLMA</sequence>
<dbReference type="PANTHER" id="PTHR35090">
    <property type="entry name" value="DNA-DIRECTED RNA POLYMERASE SUBUNIT I"/>
    <property type="match status" value="1"/>
</dbReference>
<dbReference type="PANTHER" id="PTHR35090:SF1">
    <property type="entry name" value="SLR0144 PROTEIN"/>
    <property type="match status" value="1"/>
</dbReference>
<dbReference type="InterPro" id="IPR024096">
    <property type="entry name" value="NO_sig/Golgi_transp_ligand-bd"/>
</dbReference>
<protein>
    <recommendedName>
        <fullName evidence="3">4-vinyl reductase 4VR domain-containing protein</fullName>
    </recommendedName>
</protein>
<dbReference type="AlphaFoldDB" id="A0AAQ3L9W7"/>
<dbReference type="EMBL" id="CP136920">
    <property type="protein sequence ID" value="WOO41367.1"/>
    <property type="molecule type" value="Genomic_DNA"/>
</dbReference>
<dbReference type="RefSeq" id="WP_317833845.1">
    <property type="nucleotide sequence ID" value="NZ_CP136920.1"/>
</dbReference>